<dbReference type="Pfam" id="PF13966">
    <property type="entry name" value="zf-RVT"/>
    <property type="match status" value="1"/>
</dbReference>
<dbReference type="EMBL" id="JACGWN010000014">
    <property type="protein sequence ID" value="KAL0405575.1"/>
    <property type="molecule type" value="Genomic_DNA"/>
</dbReference>
<name>A0AAW2TL64_9LAMI</name>
<gene>
    <name evidence="2" type="ORF">Slati_3871400</name>
</gene>
<sequence length="145" mass="16366">MGFRVTSPPRVLAQEANVSALIDGNCGSWRMELVMQVFDEEEAKLIMSIALSQLNCPDTLVWHYSNDGVFSVSSAYRLALQCARQQLPSTSNTHNSINNVEAAADWNFIWKSQVPHKVRTFVWRACHEAMPTVMNLARRIPTIET</sequence>
<organism evidence="2">
    <name type="scientific">Sesamum latifolium</name>
    <dbReference type="NCBI Taxonomy" id="2727402"/>
    <lineage>
        <taxon>Eukaryota</taxon>
        <taxon>Viridiplantae</taxon>
        <taxon>Streptophyta</taxon>
        <taxon>Embryophyta</taxon>
        <taxon>Tracheophyta</taxon>
        <taxon>Spermatophyta</taxon>
        <taxon>Magnoliopsida</taxon>
        <taxon>eudicotyledons</taxon>
        <taxon>Gunneridae</taxon>
        <taxon>Pentapetalae</taxon>
        <taxon>asterids</taxon>
        <taxon>lamiids</taxon>
        <taxon>Lamiales</taxon>
        <taxon>Pedaliaceae</taxon>
        <taxon>Sesamum</taxon>
    </lineage>
</organism>
<feature type="domain" description="Reverse transcriptase zinc-binding" evidence="1">
    <location>
        <begin position="70"/>
        <end position="142"/>
    </location>
</feature>
<dbReference type="InterPro" id="IPR026960">
    <property type="entry name" value="RVT-Znf"/>
</dbReference>
<comment type="caution">
    <text evidence="2">The sequence shown here is derived from an EMBL/GenBank/DDBJ whole genome shotgun (WGS) entry which is preliminary data.</text>
</comment>
<reference evidence="2" key="2">
    <citation type="journal article" date="2024" name="Plant">
        <title>Genomic evolution and insights into agronomic trait innovations of Sesamum species.</title>
        <authorList>
            <person name="Miao H."/>
            <person name="Wang L."/>
            <person name="Qu L."/>
            <person name="Liu H."/>
            <person name="Sun Y."/>
            <person name="Le M."/>
            <person name="Wang Q."/>
            <person name="Wei S."/>
            <person name="Zheng Y."/>
            <person name="Lin W."/>
            <person name="Duan Y."/>
            <person name="Cao H."/>
            <person name="Xiong S."/>
            <person name="Wang X."/>
            <person name="Wei L."/>
            <person name="Li C."/>
            <person name="Ma Q."/>
            <person name="Ju M."/>
            <person name="Zhao R."/>
            <person name="Li G."/>
            <person name="Mu C."/>
            <person name="Tian Q."/>
            <person name="Mei H."/>
            <person name="Zhang T."/>
            <person name="Gao T."/>
            <person name="Zhang H."/>
        </authorList>
    </citation>
    <scope>NUCLEOTIDE SEQUENCE</scope>
    <source>
        <strain evidence="2">KEN1</strain>
    </source>
</reference>
<accession>A0AAW2TL64</accession>
<dbReference type="AlphaFoldDB" id="A0AAW2TL64"/>
<protein>
    <recommendedName>
        <fullName evidence="1">Reverse transcriptase zinc-binding domain-containing protein</fullName>
    </recommendedName>
</protein>
<evidence type="ECO:0000313" key="2">
    <source>
        <dbReference type="EMBL" id="KAL0405575.1"/>
    </source>
</evidence>
<reference evidence="2" key="1">
    <citation type="submission" date="2020-06" db="EMBL/GenBank/DDBJ databases">
        <authorList>
            <person name="Li T."/>
            <person name="Hu X."/>
            <person name="Zhang T."/>
            <person name="Song X."/>
            <person name="Zhang H."/>
            <person name="Dai N."/>
            <person name="Sheng W."/>
            <person name="Hou X."/>
            <person name="Wei L."/>
        </authorList>
    </citation>
    <scope>NUCLEOTIDE SEQUENCE</scope>
    <source>
        <strain evidence="2">KEN1</strain>
        <tissue evidence="2">Leaf</tissue>
    </source>
</reference>
<evidence type="ECO:0000259" key="1">
    <source>
        <dbReference type="Pfam" id="PF13966"/>
    </source>
</evidence>
<proteinExistence type="predicted"/>